<evidence type="ECO:0000256" key="5">
    <source>
        <dbReference type="ARBA" id="ARBA00022840"/>
    </source>
</evidence>
<accession>A0A315Y2L1</accession>
<dbReference type="InterPro" id="IPR002575">
    <property type="entry name" value="Aminoglycoside_PTrfase"/>
</dbReference>
<organism evidence="11 12">
    <name type="scientific">Ruminococcus flavefaciens</name>
    <dbReference type="NCBI Taxonomy" id="1265"/>
    <lineage>
        <taxon>Bacteria</taxon>
        <taxon>Bacillati</taxon>
        <taxon>Bacillota</taxon>
        <taxon>Clostridia</taxon>
        <taxon>Eubacteriales</taxon>
        <taxon>Oscillospiraceae</taxon>
        <taxon>Ruminococcus</taxon>
    </lineage>
</organism>
<dbReference type="InterPro" id="IPR051678">
    <property type="entry name" value="AGP_Transferase"/>
</dbReference>
<proteinExistence type="inferred from homology"/>
<dbReference type="OrthoDB" id="3806873at2"/>
<dbReference type="PIRSF" id="PIRSF000706">
    <property type="entry name" value="Kanamycin_kin"/>
    <property type="match status" value="1"/>
</dbReference>
<dbReference type="Pfam" id="PF01636">
    <property type="entry name" value="APH"/>
    <property type="match status" value="1"/>
</dbReference>
<dbReference type="Proteomes" id="UP000245720">
    <property type="component" value="Unassembled WGS sequence"/>
</dbReference>
<evidence type="ECO:0000256" key="4">
    <source>
        <dbReference type="ARBA" id="ARBA00022777"/>
    </source>
</evidence>
<dbReference type="PANTHER" id="PTHR21310:SF41">
    <property type="entry name" value="3'-PHOSPHOTRANSFERASE, PUTATIVE-RELATED"/>
    <property type="match status" value="1"/>
</dbReference>
<evidence type="ECO:0000259" key="10">
    <source>
        <dbReference type="Pfam" id="PF01636"/>
    </source>
</evidence>
<keyword evidence="2 7" id="KW-0808">Transferase</keyword>
<dbReference type="Gene3D" id="3.90.1200.10">
    <property type="match status" value="1"/>
</dbReference>
<keyword evidence="9" id="KW-0460">Magnesium</keyword>
<keyword evidence="9" id="KW-0479">Metal-binding</keyword>
<dbReference type="EMBL" id="QGDI01000002">
    <property type="protein sequence ID" value="PWJ14742.1"/>
    <property type="molecule type" value="Genomic_DNA"/>
</dbReference>
<dbReference type="PANTHER" id="PTHR21310">
    <property type="entry name" value="AMINOGLYCOSIDE PHOSPHOTRANSFERASE-RELATED-RELATED"/>
    <property type="match status" value="1"/>
</dbReference>
<keyword evidence="5 7" id="KW-0067">ATP-binding</keyword>
<dbReference type="InterPro" id="IPR024165">
    <property type="entry name" value="Kan/Strep_kinase"/>
</dbReference>
<dbReference type="GO" id="GO:0046872">
    <property type="term" value="F:metal ion binding"/>
    <property type="evidence" value="ECO:0007669"/>
    <property type="project" value="UniProtKB-KW"/>
</dbReference>
<dbReference type="AlphaFoldDB" id="A0A315Y2L1"/>
<dbReference type="SUPFAM" id="SSF56112">
    <property type="entry name" value="Protein kinase-like (PK-like)"/>
    <property type="match status" value="1"/>
</dbReference>
<evidence type="ECO:0000313" key="12">
    <source>
        <dbReference type="Proteomes" id="UP000245720"/>
    </source>
</evidence>
<feature type="active site" description="Proton acceptor" evidence="8">
    <location>
        <position position="179"/>
    </location>
</feature>
<dbReference type="GO" id="GO:0005524">
    <property type="term" value="F:ATP binding"/>
    <property type="evidence" value="ECO:0007669"/>
    <property type="project" value="UniProtKB-KW"/>
</dbReference>
<dbReference type="InterPro" id="IPR011009">
    <property type="entry name" value="Kinase-like_dom_sf"/>
</dbReference>
<feature type="domain" description="Aminoglycoside phosphotransferase" evidence="10">
    <location>
        <begin position="33"/>
        <end position="237"/>
    </location>
</feature>
<evidence type="ECO:0000256" key="3">
    <source>
        <dbReference type="ARBA" id="ARBA00022741"/>
    </source>
</evidence>
<evidence type="ECO:0000313" key="11">
    <source>
        <dbReference type="EMBL" id="PWJ14742.1"/>
    </source>
</evidence>
<feature type="binding site" evidence="9">
    <location>
        <position position="184"/>
    </location>
    <ligand>
        <name>Mg(2+)</name>
        <dbReference type="ChEBI" id="CHEBI:18420"/>
    </ligand>
</feature>
<dbReference type="GO" id="GO:0016301">
    <property type="term" value="F:kinase activity"/>
    <property type="evidence" value="ECO:0007669"/>
    <property type="project" value="UniProtKB-KW"/>
</dbReference>
<keyword evidence="4 7" id="KW-0418">Kinase</keyword>
<evidence type="ECO:0000256" key="8">
    <source>
        <dbReference type="PIRSR" id="PIRSR000706-1"/>
    </source>
</evidence>
<comment type="similarity">
    <text evidence="1 7">Belongs to the aminoglycoside phosphotransferase family.</text>
</comment>
<evidence type="ECO:0000256" key="6">
    <source>
        <dbReference type="ARBA" id="ARBA00023251"/>
    </source>
</evidence>
<evidence type="ECO:0000256" key="9">
    <source>
        <dbReference type="PIRSR" id="PIRSR000706-2"/>
    </source>
</evidence>
<evidence type="ECO:0000256" key="1">
    <source>
        <dbReference type="ARBA" id="ARBA00006219"/>
    </source>
</evidence>
<protein>
    <submittedName>
        <fullName evidence="11">Kanamycin kinase/aminoglycoside 3'-phosphotransferase-3</fullName>
    </submittedName>
</protein>
<dbReference type="RefSeq" id="WP_109725602.1">
    <property type="nucleotide sequence ID" value="NZ_QGDI01000002.1"/>
</dbReference>
<comment type="caution">
    <text evidence="11">The sequence shown here is derived from an EMBL/GenBank/DDBJ whole genome shotgun (WGS) entry which is preliminary data.</text>
</comment>
<name>A0A315Y2L1_RUMFL</name>
<dbReference type="GO" id="GO:0016773">
    <property type="term" value="F:phosphotransferase activity, alcohol group as acceptor"/>
    <property type="evidence" value="ECO:0007669"/>
    <property type="project" value="InterPro"/>
</dbReference>
<reference evidence="11 12" key="1">
    <citation type="submission" date="2018-05" db="EMBL/GenBank/DDBJ databases">
        <title>The Hungate 1000. A catalogue of reference genomes from the rumen microbiome.</title>
        <authorList>
            <person name="Kelly W."/>
        </authorList>
    </citation>
    <scope>NUCLEOTIDE SEQUENCE [LARGE SCALE GENOMIC DNA]</scope>
    <source>
        <strain evidence="11 12">SAb67</strain>
    </source>
</reference>
<dbReference type="Gene3D" id="3.30.200.20">
    <property type="entry name" value="Phosphorylase Kinase, domain 1"/>
    <property type="match status" value="1"/>
</dbReference>
<evidence type="ECO:0000256" key="2">
    <source>
        <dbReference type="ARBA" id="ARBA00022679"/>
    </source>
</evidence>
<feature type="binding site" evidence="9">
    <location>
        <position position="197"/>
    </location>
    <ligand>
        <name>Mg(2+)</name>
        <dbReference type="ChEBI" id="CHEBI:18420"/>
    </ligand>
</feature>
<gene>
    <name evidence="11" type="ORF">IE37_00728</name>
</gene>
<dbReference type="GO" id="GO:0046677">
    <property type="term" value="P:response to antibiotic"/>
    <property type="evidence" value="ECO:0007669"/>
    <property type="project" value="UniProtKB-KW"/>
</dbReference>
<keyword evidence="3 7" id="KW-0547">Nucleotide-binding</keyword>
<sequence>MYLPHNIAELVGGLSFDENTVGMSDSRVFTFPDMVLKVEKHSSESEQVHKMMKWLQGKLPIPRILGTASENGTDYLLMSKAEGQMSCAEEYMLRPQLLTDIMAEALRLLWSVDISDCPCSNSAQRRLQLAEYRMENGLVDTEECDPDTFGKNGFRDPRQLLEWLKENIPEEESVLSHGDLCLPNVFVKDGKLSCFIDLGRCGVGDKWNDIAILCRSLGSNFRGEYGGKVYNGYSEDMLFERLGIAPDRKKMEFFRLLDELF</sequence>
<keyword evidence="6 7" id="KW-0046">Antibiotic resistance</keyword>
<evidence type="ECO:0000256" key="7">
    <source>
        <dbReference type="PIRNR" id="PIRNR000706"/>
    </source>
</evidence>
<dbReference type="NCBIfam" id="NF033068">
    <property type="entry name" value="APH_3p"/>
    <property type="match status" value="1"/>
</dbReference>
<dbReference type="CDD" id="cd05150">
    <property type="entry name" value="APH"/>
    <property type="match status" value="1"/>
</dbReference>